<accession>A0ABY8EUR8</accession>
<reference evidence="4 5" key="1">
    <citation type="journal article" date="2020" name="Elife">
        <title>Loss of centromere function drives karyotype evolution in closely related Malassezia species.</title>
        <authorList>
            <person name="Sankaranarayanan S.R."/>
            <person name="Ianiri G."/>
            <person name="Coelho M.A."/>
            <person name="Reza M.H."/>
            <person name="Thimmappa B.C."/>
            <person name="Ganguly P."/>
            <person name="Vadnala R.N."/>
            <person name="Sun S."/>
            <person name="Siddharthan R."/>
            <person name="Tellgren-Roth C."/>
            <person name="Dawson T.L."/>
            <person name="Heitman J."/>
            <person name="Sanyal K."/>
        </authorList>
    </citation>
    <scope>NUCLEOTIDE SEQUENCE [LARGE SCALE GENOMIC DNA]</scope>
    <source>
        <strain evidence="4">CBS14141</strain>
    </source>
</reference>
<proteinExistence type="predicted"/>
<keyword evidence="2" id="KW-1133">Transmembrane helix</keyword>
<dbReference type="EMBL" id="CP046235">
    <property type="protein sequence ID" value="WFD48018.1"/>
    <property type="molecule type" value="Genomic_DNA"/>
</dbReference>
<feature type="transmembrane region" description="Helical" evidence="2">
    <location>
        <begin position="122"/>
        <end position="143"/>
    </location>
</feature>
<keyword evidence="5" id="KW-1185">Reference proteome</keyword>
<dbReference type="Proteomes" id="UP000818624">
    <property type="component" value="Chromosome 2"/>
</dbReference>
<keyword evidence="2" id="KW-0812">Transmembrane</keyword>
<feature type="domain" description="Fatty acid desaturase" evidence="3">
    <location>
        <begin position="122"/>
        <end position="406"/>
    </location>
</feature>
<feature type="compositionally biased region" description="Basic and acidic residues" evidence="1">
    <location>
        <begin position="1"/>
        <end position="14"/>
    </location>
</feature>
<evidence type="ECO:0000313" key="4">
    <source>
        <dbReference type="EMBL" id="WFD48018.1"/>
    </source>
</evidence>
<feature type="region of interest" description="Disordered" evidence="1">
    <location>
        <begin position="1"/>
        <end position="28"/>
    </location>
</feature>
<evidence type="ECO:0000256" key="2">
    <source>
        <dbReference type="SAM" id="Phobius"/>
    </source>
</evidence>
<name>A0ABY8EUR8_MALFU</name>
<evidence type="ECO:0000259" key="3">
    <source>
        <dbReference type="Pfam" id="PF00487"/>
    </source>
</evidence>
<dbReference type="InterPro" id="IPR012171">
    <property type="entry name" value="Fatty_acid_desaturase"/>
</dbReference>
<sequence>MSAAAEIHHTEARKRVVQPESDPKVEVDKEVPRYASRQEQVADPNELFQYKVPELTVRDLLSAIPKHCFERSTFRSSLYLLGDLIQIAALAYAASWIDTLSGYVHVSTSFASEETIQRSIRWILWGIYSFYQGLVFTGIWVIAHECGHQAYSPSKTVNNAVGWVLHSALLVPYHSWRISHARHHAGTGHMTRDEVFVPRTREDRGMLPLRPADSDVAPQETFSEWLSETLEDVPLYNFIELVVQQLLGWPLYLLFDVSSQMHHPKGTNHFSPNSVIFEKRHRNQIIMSDVGIALMLGALVAWGHFSSGGWKEVAQYYLVPYLWTNNWLVMITYLQHTDPLLPHYDASTWNFARGALCTMDRNWLGPIGPYLLHGISETHVLHHVCSKIPHYHAWEASEALQKRIGVHYMKSDENVLVSLWKSIRSCRFVKNEPVAFYYNANGVPKSVAVMPQNEDSGVAFSS</sequence>
<dbReference type="InterPro" id="IPR005804">
    <property type="entry name" value="FA_desaturase_dom"/>
</dbReference>
<dbReference type="Pfam" id="PF00487">
    <property type="entry name" value="FA_desaturase"/>
    <property type="match status" value="1"/>
</dbReference>
<dbReference type="PANTHER" id="PTHR32100">
    <property type="entry name" value="OMEGA-6 FATTY ACID DESATURASE, CHLOROPLASTIC"/>
    <property type="match status" value="1"/>
</dbReference>
<evidence type="ECO:0000256" key="1">
    <source>
        <dbReference type="SAM" id="MobiDB-lite"/>
    </source>
</evidence>
<dbReference type="CDD" id="cd03507">
    <property type="entry name" value="Delta12-FADS-like"/>
    <property type="match status" value="1"/>
</dbReference>
<evidence type="ECO:0000313" key="5">
    <source>
        <dbReference type="Proteomes" id="UP000818624"/>
    </source>
</evidence>
<gene>
    <name evidence="4" type="ORF">GLX27_002683</name>
</gene>
<organism evidence="4 5">
    <name type="scientific">Malassezia furfur</name>
    <name type="common">Pityriasis versicolor infection agent</name>
    <name type="synonym">Pityrosporum furfur</name>
    <dbReference type="NCBI Taxonomy" id="55194"/>
    <lineage>
        <taxon>Eukaryota</taxon>
        <taxon>Fungi</taxon>
        <taxon>Dikarya</taxon>
        <taxon>Basidiomycota</taxon>
        <taxon>Ustilaginomycotina</taxon>
        <taxon>Malasseziomycetes</taxon>
        <taxon>Malasseziales</taxon>
        <taxon>Malasseziaceae</taxon>
        <taxon>Malassezia</taxon>
    </lineage>
</organism>
<protein>
    <recommendedName>
        <fullName evidence="3">Fatty acid desaturase domain-containing protein</fullName>
    </recommendedName>
</protein>
<keyword evidence="2" id="KW-0472">Membrane</keyword>